<reference evidence="3 4" key="1">
    <citation type="submission" date="2017-06" db="EMBL/GenBank/DDBJ databases">
        <title>Complete Genome Sequence of the Soil Carbazole-Degrading Bacterium Nocardioides aromaticivorans IC177.</title>
        <authorList>
            <person name="Vejarano F."/>
            <person name="Suzuki-Minakuchi C."/>
            <person name="Ohtsubo Y."/>
            <person name="Tsuda M."/>
            <person name="Okada K."/>
            <person name="Nojiri H."/>
        </authorList>
    </citation>
    <scope>NUCLEOTIDE SEQUENCE [LARGE SCALE GENOMIC DNA]</scope>
    <source>
        <strain evidence="3 4">IC177</strain>
    </source>
</reference>
<keyword evidence="1" id="KW-1133">Transmembrane helix</keyword>
<dbReference type="Gene3D" id="1.10.530.10">
    <property type="match status" value="1"/>
</dbReference>
<evidence type="ECO:0000313" key="3">
    <source>
        <dbReference type="EMBL" id="QSR24688.1"/>
    </source>
</evidence>
<evidence type="ECO:0000259" key="2">
    <source>
        <dbReference type="Pfam" id="PF13406"/>
    </source>
</evidence>
<keyword evidence="4" id="KW-1185">Reference proteome</keyword>
<dbReference type="Pfam" id="PF13406">
    <property type="entry name" value="SLT_2"/>
    <property type="match status" value="1"/>
</dbReference>
<dbReference type="PANTHER" id="PTHR30163:SF8">
    <property type="entry name" value="LYTIC MUREIN TRANSGLYCOSYLASE"/>
    <property type="match status" value="1"/>
</dbReference>
<name>A0ABX7PFR4_9ACTN</name>
<dbReference type="PANTHER" id="PTHR30163">
    <property type="entry name" value="MEMBRANE-BOUND LYTIC MUREIN TRANSGLYCOSYLASE B"/>
    <property type="match status" value="1"/>
</dbReference>
<evidence type="ECO:0000256" key="1">
    <source>
        <dbReference type="SAM" id="Phobius"/>
    </source>
</evidence>
<proteinExistence type="predicted"/>
<feature type="domain" description="Transglycosylase SLT" evidence="2">
    <location>
        <begin position="175"/>
        <end position="222"/>
    </location>
</feature>
<feature type="transmembrane region" description="Helical" evidence="1">
    <location>
        <begin position="12"/>
        <end position="37"/>
    </location>
</feature>
<accession>A0ABX7PFR4</accession>
<protein>
    <submittedName>
        <fullName evidence="3">Murein transglycosylase</fullName>
    </submittedName>
</protein>
<gene>
    <name evidence="3" type="ORF">CFH99_03520</name>
</gene>
<sequence>MRHTASVTHHRGLAAAIGVVVAGLAVLIGLAVAVAYAGQGGPLPQPPTTETAAPTAAATVGGAQQQADVPVADPYLPDPTWLETTAARTQIPVRALAAYARAHLQVAAEQPDCKVAWNTIAALGGVESRHGSVNGSVLGADGLPRPAIRGPALDGGAFGAVHDTDGGSLDGDTRWDRAVGPLQFIPSTWETWAADANGDGVADPNQIDDAALAAGRYLCHSGELTGAAAWRRAVFSFNHSDAYVNDIAGLANTYAQRAG</sequence>
<keyword evidence="1" id="KW-0472">Membrane</keyword>
<dbReference type="InterPro" id="IPR031304">
    <property type="entry name" value="SLT_2"/>
</dbReference>
<evidence type="ECO:0000313" key="4">
    <source>
        <dbReference type="Proteomes" id="UP000662818"/>
    </source>
</evidence>
<dbReference type="EMBL" id="CP022295">
    <property type="protein sequence ID" value="QSR24688.1"/>
    <property type="molecule type" value="Genomic_DNA"/>
</dbReference>
<organism evidence="3 4">
    <name type="scientific">Nocardioides aromaticivorans</name>
    <dbReference type="NCBI Taxonomy" id="200618"/>
    <lineage>
        <taxon>Bacteria</taxon>
        <taxon>Bacillati</taxon>
        <taxon>Actinomycetota</taxon>
        <taxon>Actinomycetes</taxon>
        <taxon>Propionibacteriales</taxon>
        <taxon>Nocardioidaceae</taxon>
        <taxon>Nocardioides</taxon>
    </lineage>
</organism>
<dbReference type="InterPro" id="IPR023346">
    <property type="entry name" value="Lysozyme-like_dom_sf"/>
</dbReference>
<dbReference type="Proteomes" id="UP000662818">
    <property type="component" value="Chromosome"/>
</dbReference>
<dbReference type="SUPFAM" id="SSF53955">
    <property type="entry name" value="Lysozyme-like"/>
    <property type="match status" value="1"/>
</dbReference>
<dbReference type="InterPro" id="IPR043426">
    <property type="entry name" value="MltB-like"/>
</dbReference>
<dbReference type="CDD" id="cd13399">
    <property type="entry name" value="Slt35-like"/>
    <property type="match status" value="1"/>
</dbReference>
<keyword evidence="1" id="KW-0812">Transmembrane</keyword>